<evidence type="ECO:0000259" key="12">
    <source>
        <dbReference type="Pfam" id="PF01435"/>
    </source>
</evidence>
<evidence type="ECO:0000256" key="7">
    <source>
        <dbReference type="ARBA" id="ARBA00022833"/>
    </source>
</evidence>
<evidence type="ECO:0000313" key="13">
    <source>
        <dbReference type="EMBL" id="RNF85979.1"/>
    </source>
</evidence>
<dbReference type="PANTHER" id="PTHR43221">
    <property type="entry name" value="PROTEASE HTPX"/>
    <property type="match status" value="1"/>
</dbReference>
<dbReference type="CDD" id="cd07340">
    <property type="entry name" value="M48B_Htpx_like"/>
    <property type="match status" value="1"/>
</dbReference>
<sequence length="631" mass="67074">MNFFEHQAAARRQSARLIVLFGLAVLGIVLAVDAVVALAGGGTGAIALASVVTLAVIGLGSLYRVSSLGAGGEPIALQMGGVPVAENTTDTDLRRLRNVVEEIAIASGVPVPKIYVLEHEAAINAFAAGYSTSDAVIAVTRGALERLNRDELQGVIAHEFSHILNGDMRLNIRLIGVLFGILMIGLIGRKILEHGRFGGRNGKGVGVVLVAALVAMVIGYIGLFFGRMIKAGVSRSRERLADSSAVQFTRQTAGLAGALKKIGGLNEGSRLNERGNAEEVSHMLFGDGIGFHGLFATHPPLLERIRALEPSFGDAQLKTLSRQWLTQPPHGLDEDALLGFAPASALPSASSEHDLTPPMVVGQVAHPGADDYRRADAIIARVPDALRTLATGRETVQSLLLALVLDRDAGVAARQCIEIAARLGEDVAQQARRLHENDLANLHPSLRLPLSSIAFPVLRLRPRPQLDRFMDAIQAAVQVDGKVSLFEYCLGRLLTVQVRESLDPGRHAGLGRRKLHQAREAVATLLAVVAEAGHADHGQARRAYLAGLQRAVPGDHIDYAPPALGVRALDTVWPQLDALDPMAKQRVVEAVTVAVSHDGRVSVSEAELLRTICGVLHCPLPPVLAAPPSRE</sequence>
<gene>
    <name evidence="13" type="ORF">EER27_00640</name>
</gene>
<evidence type="ECO:0000256" key="1">
    <source>
        <dbReference type="ARBA" id="ARBA00001947"/>
    </source>
</evidence>
<keyword evidence="6" id="KW-0378">Hydrolase</keyword>
<keyword evidence="2" id="KW-1003">Cell membrane</keyword>
<evidence type="ECO:0000256" key="8">
    <source>
        <dbReference type="ARBA" id="ARBA00022989"/>
    </source>
</evidence>
<feature type="domain" description="Peptidase M48" evidence="12">
    <location>
        <begin position="94"/>
        <end position="309"/>
    </location>
</feature>
<evidence type="ECO:0000256" key="9">
    <source>
        <dbReference type="ARBA" id="ARBA00023049"/>
    </source>
</evidence>
<dbReference type="AlphaFoldDB" id="A0A3M8SXF7"/>
<dbReference type="GO" id="GO:0004222">
    <property type="term" value="F:metalloendopeptidase activity"/>
    <property type="evidence" value="ECO:0007669"/>
    <property type="project" value="InterPro"/>
</dbReference>
<keyword evidence="7" id="KW-0862">Zinc</keyword>
<keyword evidence="4 11" id="KW-0812">Transmembrane</keyword>
<feature type="transmembrane region" description="Helical" evidence="11">
    <location>
        <begin position="17"/>
        <end position="39"/>
    </location>
</feature>
<reference evidence="13 14" key="1">
    <citation type="submission" date="2018-11" db="EMBL/GenBank/DDBJ databases">
        <title>Lysobacter cryohumiis sp. nov., isolated from soil in the Tianshan Mountains, Xinjiang, China.</title>
        <authorList>
            <person name="Luo Y."/>
            <person name="Sheng H."/>
        </authorList>
    </citation>
    <scope>NUCLEOTIDE SEQUENCE [LARGE SCALE GENOMIC DNA]</scope>
    <source>
        <strain evidence="13 14">ZS60</strain>
    </source>
</reference>
<dbReference type="Gene3D" id="3.30.2010.10">
    <property type="entry name" value="Metalloproteases ('zincins'), catalytic domain"/>
    <property type="match status" value="1"/>
</dbReference>
<accession>A0A3M8SXF7</accession>
<evidence type="ECO:0000256" key="5">
    <source>
        <dbReference type="ARBA" id="ARBA00022723"/>
    </source>
</evidence>
<evidence type="ECO:0000256" key="6">
    <source>
        <dbReference type="ARBA" id="ARBA00022801"/>
    </source>
</evidence>
<dbReference type="PANTHER" id="PTHR43221:SF2">
    <property type="entry name" value="PROTEASE HTPX HOMOLOG"/>
    <property type="match status" value="1"/>
</dbReference>
<keyword evidence="5" id="KW-0479">Metal-binding</keyword>
<organism evidence="13 14">
    <name type="scientific">Montanilutibacter psychrotolerans</name>
    <dbReference type="NCBI Taxonomy" id="1327343"/>
    <lineage>
        <taxon>Bacteria</taxon>
        <taxon>Pseudomonadati</taxon>
        <taxon>Pseudomonadota</taxon>
        <taxon>Gammaproteobacteria</taxon>
        <taxon>Lysobacterales</taxon>
        <taxon>Lysobacteraceae</taxon>
        <taxon>Montanilutibacter</taxon>
    </lineage>
</organism>
<dbReference type="Pfam" id="PF01435">
    <property type="entry name" value="Peptidase_M48"/>
    <property type="match status" value="1"/>
</dbReference>
<comment type="cofactor">
    <cofactor evidence="1">
        <name>Zn(2+)</name>
        <dbReference type="ChEBI" id="CHEBI:29105"/>
    </cofactor>
</comment>
<protein>
    <submittedName>
        <fullName evidence="13">Peptidase M48 Ste24p</fullName>
    </submittedName>
</protein>
<evidence type="ECO:0000256" key="10">
    <source>
        <dbReference type="ARBA" id="ARBA00023136"/>
    </source>
</evidence>
<dbReference type="GO" id="GO:0006508">
    <property type="term" value="P:proteolysis"/>
    <property type="evidence" value="ECO:0007669"/>
    <property type="project" value="UniProtKB-KW"/>
</dbReference>
<dbReference type="RefSeq" id="WP_123086101.1">
    <property type="nucleotide sequence ID" value="NZ_RIBS01000001.1"/>
</dbReference>
<comment type="caution">
    <text evidence="13">The sequence shown here is derived from an EMBL/GenBank/DDBJ whole genome shotgun (WGS) entry which is preliminary data.</text>
</comment>
<evidence type="ECO:0000256" key="11">
    <source>
        <dbReference type="SAM" id="Phobius"/>
    </source>
</evidence>
<evidence type="ECO:0000256" key="3">
    <source>
        <dbReference type="ARBA" id="ARBA00022670"/>
    </source>
</evidence>
<keyword evidence="3" id="KW-0645">Protease</keyword>
<evidence type="ECO:0000256" key="2">
    <source>
        <dbReference type="ARBA" id="ARBA00022475"/>
    </source>
</evidence>
<keyword evidence="10 11" id="KW-0472">Membrane</keyword>
<feature type="transmembrane region" description="Helical" evidence="11">
    <location>
        <begin position="170"/>
        <end position="192"/>
    </location>
</feature>
<dbReference type="InterPro" id="IPR001915">
    <property type="entry name" value="Peptidase_M48"/>
</dbReference>
<proteinExistence type="predicted"/>
<dbReference type="EMBL" id="RIBS01000001">
    <property type="protein sequence ID" value="RNF85979.1"/>
    <property type="molecule type" value="Genomic_DNA"/>
</dbReference>
<dbReference type="GO" id="GO:0046872">
    <property type="term" value="F:metal ion binding"/>
    <property type="evidence" value="ECO:0007669"/>
    <property type="project" value="UniProtKB-KW"/>
</dbReference>
<evidence type="ECO:0000313" key="14">
    <source>
        <dbReference type="Proteomes" id="UP000267049"/>
    </source>
</evidence>
<keyword evidence="9" id="KW-0482">Metalloprotease</keyword>
<feature type="transmembrane region" description="Helical" evidence="11">
    <location>
        <begin position="45"/>
        <end position="63"/>
    </location>
</feature>
<dbReference type="Proteomes" id="UP000267049">
    <property type="component" value="Unassembled WGS sequence"/>
</dbReference>
<dbReference type="OrthoDB" id="15218at2"/>
<keyword evidence="8 11" id="KW-1133">Transmembrane helix</keyword>
<keyword evidence="14" id="KW-1185">Reference proteome</keyword>
<evidence type="ECO:0000256" key="4">
    <source>
        <dbReference type="ARBA" id="ARBA00022692"/>
    </source>
</evidence>
<dbReference type="InterPro" id="IPR050083">
    <property type="entry name" value="HtpX_protease"/>
</dbReference>
<feature type="transmembrane region" description="Helical" evidence="11">
    <location>
        <begin position="204"/>
        <end position="225"/>
    </location>
</feature>
<name>A0A3M8SXF7_9GAMM</name>